<keyword evidence="2" id="KW-1133">Transmembrane helix</keyword>
<evidence type="ECO:0000313" key="4">
    <source>
        <dbReference type="Proteomes" id="UP001341281"/>
    </source>
</evidence>
<evidence type="ECO:0000256" key="1">
    <source>
        <dbReference type="SAM" id="MobiDB-lite"/>
    </source>
</evidence>
<organism evidence="3 4">
    <name type="scientific">Paspalum notatum var. saurae</name>
    <dbReference type="NCBI Taxonomy" id="547442"/>
    <lineage>
        <taxon>Eukaryota</taxon>
        <taxon>Viridiplantae</taxon>
        <taxon>Streptophyta</taxon>
        <taxon>Embryophyta</taxon>
        <taxon>Tracheophyta</taxon>
        <taxon>Spermatophyta</taxon>
        <taxon>Magnoliopsida</taxon>
        <taxon>Liliopsida</taxon>
        <taxon>Poales</taxon>
        <taxon>Poaceae</taxon>
        <taxon>PACMAD clade</taxon>
        <taxon>Panicoideae</taxon>
        <taxon>Andropogonodae</taxon>
        <taxon>Paspaleae</taxon>
        <taxon>Paspalinae</taxon>
        <taxon>Paspalum</taxon>
    </lineage>
</organism>
<proteinExistence type="predicted"/>
<protein>
    <submittedName>
        <fullName evidence="3">Uncharacterized protein</fullName>
    </submittedName>
</protein>
<accession>A0AAQ3SHV5</accession>
<dbReference type="EMBL" id="CP144745">
    <property type="protein sequence ID" value="WVZ49725.1"/>
    <property type="molecule type" value="Genomic_DNA"/>
</dbReference>
<keyword evidence="2" id="KW-0472">Membrane</keyword>
<dbReference type="Proteomes" id="UP001341281">
    <property type="component" value="Chromosome 01"/>
</dbReference>
<feature type="transmembrane region" description="Helical" evidence="2">
    <location>
        <begin position="60"/>
        <end position="78"/>
    </location>
</feature>
<gene>
    <name evidence="3" type="ORF">U9M48_001056</name>
</gene>
<evidence type="ECO:0000313" key="3">
    <source>
        <dbReference type="EMBL" id="WVZ49725.1"/>
    </source>
</evidence>
<evidence type="ECO:0000256" key="2">
    <source>
        <dbReference type="SAM" id="Phobius"/>
    </source>
</evidence>
<sequence length="93" mass="10436">MGKKKKTGRESDSSSSSESSGDEMSTEEATTPPRSSSHAHLTTEARRTNRNKEVSHGIDFIVGNIIYGAVCCAIIRFVKFKILHRRTSLLFWY</sequence>
<feature type="region of interest" description="Disordered" evidence="1">
    <location>
        <begin position="1"/>
        <end position="49"/>
    </location>
</feature>
<dbReference type="AlphaFoldDB" id="A0AAQ3SHV5"/>
<keyword evidence="4" id="KW-1185">Reference proteome</keyword>
<name>A0AAQ3SHV5_PASNO</name>
<reference evidence="3 4" key="1">
    <citation type="submission" date="2024-02" db="EMBL/GenBank/DDBJ databases">
        <title>High-quality chromosome-scale genome assembly of Pensacola bahiagrass (Paspalum notatum Flugge var. saurae).</title>
        <authorList>
            <person name="Vega J.M."/>
            <person name="Podio M."/>
            <person name="Orjuela J."/>
            <person name="Siena L.A."/>
            <person name="Pessino S.C."/>
            <person name="Combes M.C."/>
            <person name="Mariac C."/>
            <person name="Albertini E."/>
            <person name="Pupilli F."/>
            <person name="Ortiz J.P.A."/>
            <person name="Leblanc O."/>
        </authorList>
    </citation>
    <scope>NUCLEOTIDE SEQUENCE [LARGE SCALE GENOMIC DNA]</scope>
    <source>
        <strain evidence="3">R1</strain>
        <tissue evidence="3">Leaf</tissue>
    </source>
</reference>
<keyword evidence="2" id="KW-0812">Transmembrane</keyword>